<proteinExistence type="predicted"/>
<dbReference type="Gene3D" id="3.30.710.10">
    <property type="entry name" value="Potassium Channel Kv1.1, Chain A"/>
    <property type="match status" value="1"/>
</dbReference>
<dbReference type="GO" id="GO:0030163">
    <property type="term" value="P:protein catabolic process"/>
    <property type="evidence" value="ECO:0007669"/>
    <property type="project" value="UniProtKB-ARBA"/>
</dbReference>
<dbReference type="STRING" id="174720.A0A0N5CIH4"/>
<reference evidence="4" key="1">
    <citation type="submission" date="2017-02" db="UniProtKB">
        <authorList>
            <consortium name="WormBaseParasite"/>
        </authorList>
    </citation>
    <scope>IDENTIFICATION</scope>
</reference>
<evidence type="ECO:0000313" key="4">
    <source>
        <dbReference type="WBParaSite" id="SPAL_0001763000.1"/>
    </source>
</evidence>
<dbReference type="SUPFAM" id="SSF49599">
    <property type="entry name" value="TRAF domain-like"/>
    <property type="match status" value="1"/>
</dbReference>
<evidence type="ECO:0000259" key="2">
    <source>
        <dbReference type="PROSITE" id="PS50144"/>
    </source>
</evidence>
<dbReference type="Gene3D" id="1.25.40.420">
    <property type="match status" value="1"/>
</dbReference>
<dbReference type="Proteomes" id="UP000046392">
    <property type="component" value="Unplaced"/>
</dbReference>
<dbReference type="WBParaSite" id="SPAL_0001763000.1">
    <property type="protein sequence ID" value="SPAL_0001763000.1"/>
    <property type="gene ID" value="SPAL_0001763000"/>
</dbReference>
<keyword evidence="3" id="KW-1185">Reference proteome</keyword>
<evidence type="ECO:0000313" key="3">
    <source>
        <dbReference type="Proteomes" id="UP000046392"/>
    </source>
</evidence>
<sequence>MAHRNNGKRECNDPESDGLLKGWCNTLSKKVEINYKWTIDDFSFYSGEFDKIIKSSNFGTTGNKTMLWCLKTCPGGKCYSCGNYIPLYVELVECNIPEIKAKIKFSILNNKGEKTNISYLQEAKIFNKGVEWGFSKFISKSFLQSRSETLLPDDKLTLFCEMVVMYESVNTGGLSQSTNVENFTSTFVNDIGSMLDSGHFFDCIVKVGDDSIKVHKDVLSSRSSVFKAMFVSSLSESQSSIIEISDFRYEVVREMINYIYKDSTSELQQMAIEILAIADKYNLEGLKTMAEQSLCNTLDIGTVLEYFKISEMYAAKGLKRNCLEFLRNNAPDIINTDDWNAFVRECPELVTDLCKNLLQQYRSSNY</sequence>
<dbReference type="InterPro" id="IPR000210">
    <property type="entry name" value="BTB/POZ_dom"/>
</dbReference>
<name>A0A0N5CIH4_STREA</name>
<dbReference type="SUPFAM" id="SSF54695">
    <property type="entry name" value="POZ domain"/>
    <property type="match status" value="1"/>
</dbReference>
<dbReference type="Pfam" id="PF00651">
    <property type="entry name" value="BTB"/>
    <property type="match status" value="1"/>
</dbReference>
<evidence type="ECO:0000259" key="1">
    <source>
        <dbReference type="PROSITE" id="PS50097"/>
    </source>
</evidence>
<dbReference type="AlphaFoldDB" id="A0A0N5CIH4"/>
<dbReference type="SMART" id="SM00225">
    <property type="entry name" value="BTB"/>
    <property type="match status" value="1"/>
</dbReference>
<dbReference type="InterPro" id="IPR011333">
    <property type="entry name" value="SKP1/BTB/POZ_sf"/>
</dbReference>
<feature type="domain" description="MATH" evidence="2">
    <location>
        <begin position="32"/>
        <end position="162"/>
    </location>
</feature>
<protein>
    <submittedName>
        <fullName evidence="4">BTB domain-containing protein</fullName>
    </submittedName>
</protein>
<feature type="domain" description="BTB" evidence="1">
    <location>
        <begin position="201"/>
        <end position="268"/>
    </location>
</feature>
<dbReference type="InterPro" id="IPR008974">
    <property type="entry name" value="TRAF-like"/>
</dbReference>
<dbReference type="Pfam" id="PF22486">
    <property type="entry name" value="MATH_2"/>
    <property type="match status" value="1"/>
</dbReference>
<dbReference type="PROSITE" id="PS50144">
    <property type="entry name" value="MATH"/>
    <property type="match status" value="1"/>
</dbReference>
<dbReference type="Gene3D" id="2.60.210.10">
    <property type="entry name" value="Apoptosis, Tumor Necrosis Factor Receptor Associated Protein 2, Chain A"/>
    <property type="match status" value="1"/>
</dbReference>
<dbReference type="PROSITE" id="PS50097">
    <property type="entry name" value="BTB"/>
    <property type="match status" value="1"/>
</dbReference>
<organism evidence="3 4">
    <name type="scientific">Strongyloides papillosus</name>
    <name type="common">Intestinal threadworm</name>
    <dbReference type="NCBI Taxonomy" id="174720"/>
    <lineage>
        <taxon>Eukaryota</taxon>
        <taxon>Metazoa</taxon>
        <taxon>Ecdysozoa</taxon>
        <taxon>Nematoda</taxon>
        <taxon>Chromadorea</taxon>
        <taxon>Rhabditida</taxon>
        <taxon>Tylenchina</taxon>
        <taxon>Panagrolaimomorpha</taxon>
        <taxon>Strongyloidoidea</taxon>
        <taxon>Strongyloididae</taxon>
        <taxon>Strongyloides</taxon>
    </lineage>
</organism>
<dbReference type="PANTHER" id="PTHR24413">
    <property type="entry name" value="SPECKLE-TYPE POZ PROTEIN"/>
    <property type="match status" value="1"/>
</dbReference>
<accession>A0A0N5CIH4</accession>
<dbReference type="InterPro" id="IPR002083">
    <property type="entry name" value="MATH/TRAF_dom"/>
</dbReference>